<dbReference type="CDD" id="cd00212">
    <property type="entry name" value="PTS_IIB_glc"/>
    <property type="match status" value="1"/>
</dbReference>
<feature type="transmembrane region" description="Helical" evidence="12">
    <location>
        <begin position="444"/>
        <end position="465"/>
    </location>
</feature>
<dbReference type="GO" id="GO:0090588">
    <property type="term" value="F:protein-phosphocysteine-N-acetylmuramate phosphotransferase system transporter activity"/>
    <property type="evidence" value="ECO:0007669"/>
    <property type="project" value="TreeGrafter"/>
</dbReference>
<dbReference type="GO" id="GO:0008982">
    <property type="term" value="F:protein-N(PI)-phosphohistidine-sugar phosphotransferase activity"/>
    <property type="evidence" value="ECO:0007669"/>
    <property type="project" value="InterPro"/>
</dbReference>
<evidence type="ECO:0000256" key="12">
    <source>
        <dbReference type="SAM" id="Phobius"/>
    </source>
</evidence>
<dbReference type="EMBL" id="FNYW01000054">
    <property type="protein sequence ID" value="SEJ03381.1"/>
    <property type="molecule type" value="Genomic_DNA"/>
</dbReference>
<comment type="subcellular location">
    <subcellularLocation>
        <location evidence="1">Cell membrane</location>
        <topology evidence="1">Multi-pass membrane protein</topology>
    </subcellularLocation>
</comment>
<evidence type="ECO:0000256" key="2">
    <source>
        <dbReference type="ARBA" id="ARBA00022448"/>
    </source>
</evidence>
<feature type="transmembrane region" description="Helical" evidence="12">
    <location>
        <begin position="376"/>
        <end position="397"/>
    </location>
</feature>
<feature type="transmembrane region" description="Helical" evidence="12">
    <location>
        <begin position="335"/>
        <end position="364"/>
    </location>
</feature>
<keyword evidence="4" id="KW-0762">Sugar transport</keyword>
<dbReference type="PROSITE" id="PS01035">
    <property type="entry name" value="PTS_EIIB_TYPE_1_CYS"/>
    <property type="match status" value="1"/>
</dbReference>
<reference evidence="16" key="1">
    <citation type="submission" date="2016-10" db="EMBL/GenBank/DDBJ databases">
        <authorList>
            <person name="Varghese N."/>
            <person name="Submissions S."/>
        </authorList>
    </citation>
    <scope>NUCLEOTIDE SEQUENCE [LARGE SCALE GENOMIC DNA]</scope>
    <source>
        <strain evidence="16">DSM 25751</strain>
    </source>
</reference>
<evidence type="ECO:0000256" key="3">
    <source>
        <dbReference type="ARBA" id="ARBA00022475"/>
    </source>
</evidence>
<feature type="transmembrane region" description="Helical" evidence="12">
    <location>
        <begin position="191"/>
        <end position="214"/>
    </location>
</feature>
<dbReference type="InterPro" id="IPR001996">
    <property type="entry name" value="PTS_IIB_1"/>
</dbReference>
<evidence type="ECO:0000259" key="14">
    <source>
        <dbReference type="PROSITE" id="PS51103"/>
    </source>
</evidence>
<dbReference type="PANTHER" id="PTHR30175">
    <property type="entry name" value="PHOSPHOTRANSFERASE SYSTEM TRANSPORT PROTEIN"/>
    <property type="match status" value="1"/>
</dbReference>
<evidence type="ECO:0000256" key="4">
    <source>
        <dbReference type="ARBA" id="ARBA00022597"/>
    </source>
</evidence>
<keyword evidence="16" id="KW-1185">Reference proteome</keyword>
<keyword evidence="2" id="KW-0813">Transport</keyword>
<feature type="transmembrane region" description="Helical" evidence="12">
    <location>
        <begin position="302"/>
        <end position="323"/>
    </location>
</feature>
<dbReference type="Proteomes" id="UP000198564">
    <property type="component" value="Unassembled WGS sequence"/>
</dbReference>
<dbReference type="PROSITE" id="PS51103">
    <property type="entry name" value="PTS_EIIC_TYPE_1"/>
    <property type="match status" value="1"/>
</dbReference>
<dbReference type="Pfam" id="PF02378">
    <property type="entry name" value="PTS_EIIC"/>
    <property type="match status" value="1"/>
</dbReference>
<dbReference type="InterPro" id="IPR018113">
    <property type="entry name" value="PTrfase_EIIB_Cys"/>
</dbReference>
<name>A0A1H6VFL2_9LACT</name>
<gene>
    <name evidence="15" type="ORF">SAMN04488113_1543</name>
</gene>
<sequence length="475" mass="50322">MVKNNEKLAQEIVEAVGGKNNIHSSTNCMTRVRMNVKDRSIIDEERLKNTEGVMGVNDADTYQVIVGPGTAKKINDILVEKFDISESSSNSSNWEQNKQEVKGQQPQGKFKQALATIANIFIPMIPAIIAAGIFQGISGLLGTMIGEETISGDVWEGIRITFALIGNSFLGYFAIFTGVNAAKRFGATEALGGMIGAMSIAAPLIDLSTLVGLYDVDQPLNSILTTGKGGIIGVIFGVFILAKIEKAVRKRIPDVLDLMVTPIVTLLVTTLIFVFIIMPVSGFLSDWLVRGLSLIIGSENTFVSILSGYILAAAFLPMVLVGLHHGLIPIYAIQLEAIGGVSLFPVLAMAGAGQVGAAIAIYLLAKKVGDERLKGVISGALPAGILGIGEPLIYGVTLPLGKPFITAGLGAGFGGAYVMMMGVLANAWGPSGWVALPLMQEGMIHYAIGLIISYIGGFIITRLFIKEDDLRNANI</sequence>
<evidence type="ECO:0000256" key="9">
    <source>
        <dbReference type="ARBA" id="ARBA00022989"/>
    </source>
</evidence>
<evidence type="ECO:0000256" key="11">
    <source>
        <dbReference type="PROSITE-ProRule" id="PRU00421"/>
    </source>
</evidence>
<dbReference type="GO" id="GO:0009401">
    <property type="term" value="P:phosphoenolpyruvate-dependent sugar phosphotransferase system"/>
    <property type="evidence" value="ECO:0007669"/>
    <property type="project" value="UniProtKB-KW"/>
</dbReference>
<evidence type="ECO:0000313" key="16">
    <source>
        <dbReference type="Proteomes" id="UP000198564"/>
    </source>
</evidence>
<evidence type="ECO:0000256" key="7">
    <source>
        <dbReference type="ARBA" id="ARBA00022692"/>
    </source>
</evidence>
<dbReference type="PROSITE" id="PS51098">
    <property type="entry name" value="PTS_EIIB_TYPE_1"/>
    <property type="match status" value="1"/>
</dbReference>
<feature type="transmembrane region" description="Helical" evidence="12">
    <location>
        <begin position="157"/>
        <end position="179"/>
    </location>
</feature>
<dbReference type="FunFam" id="3.30.1360.60:FF:000001">
    <property type="entry name" value="PTS system glucose-specific IIBC component PtsG"/>
    <property type="match status" value="1"/>
</dbReference>
<evidence type="ECO:0000256" key="10">
    <source>
        <dbReference type="ARBA" id="ARBA00023136"/>
    </source>
</evidence>
<keyword evidence="6" id="KW-0598">Phosphotransferase system</keyword>
<dbReference type="InterPro" id="IPR036878">
    <property type="entry name" value="Glu_permease_IIB"/>
</dbReference>
<feature type="domain" description="PTS EIIC type-1" evidence="14">
    <location>
        <begin position="115"/>
        <end position="475"/>
    </location>
</feature>
<dbReference type="OrthoDB" id="9769191at2"/>
<dbReference type="Gene3D" id="3.30.1360.60">
    <property type="entry name" value="Glucose permease domain IIB"/>
    <property type="match status" value="1"/>
</dbReference>
<accession>A0A1H6VFL2</accession>
<dbReference type="SUPFAM" id="SSF55604">
    <property type="entry name" value="Glucose permease domain IIB"/>
    <property type="match status" value="1"/>
</dbReference>
<keyword evidence="7 12" id="KW-0812">Transmembrane</keyword>
<dbReference type="PANTHER" id="PTHR30175:SF3">
    <property type="entry name" value="PTS SYSTEM N-ACETYLMURAMIC ACID-SPECIFIC EIIBC COMPONENT"/>
    <property type="match status" value="1"/>
</dbReference>
<dbReference type="InterPro" id="IPR050558">
    <property type="entry name" value="PTS_Sugar-Specific_Components"/>
</dbReference>
<evidence type="ECO:0000256" key="1">
    <source>
        <dbReference type="ARBA" id="ARBA00004651"/>
    </source>
</evidence>
<proteinExistence type="predicted"/>
<feature type="transmembrane region" description="Helical" evidence="12">
    <location>
        <begin position="263"/>
        <end position="282"/>
    </location>
</feature>
<dbReference type="STRING" id="1130080.SAMN04488113_1543"/>
<feature type="domain" description="PTS EIIB type-1" evidence="13">
    <location>
        <begin position="6"/>
        <end position="88"/>
    </location>
</feature>
<keyword evidence="10 12" id="KW-0472">Membrane</keyword>
<dbReference type="GO" id="GO:0016301">
    <property type="term" value="F:kinase activity"/>
    <property type="evidence" value="ECO:0007669"/>
    <property type="project" value="UniProtKB-KW"/>
</dbReference>
<dbReference type="RefSeq" id="WP_091636565.1">
    <property type="nucleotide sequence ID" value="NZ_FNYW01000054.1"/>
</dbReference>
<dbReference type="GO" id="GO:0005886">
    <property type="term" value="C:plasma membrane"/>
    <property type="evidence" value="ECO:0007669"/>
    <property type="project" value="UniProtKB-SubCell"/>
</dbReference>
<organism evidence="15 16">
    <name type="scientific">Alkalibacterium gilvum</name>
    <dbReference type="NCBI Taxonomy" id="1130080"/>
    <lineage>
        <taxon>Bacteria</taxon>
        <taxon>Bacillati</taxon>
        <taxon>Bacillota</taxon>
        <taxon>Bacilli</taxon>
        <taxon>Lactobacillales</taxon>
        <taxon>Carnobacteriaceae</taxon>
        <taxon>Alkalibacterium</taxon>
    </lineage>
</organism>
<dbReference type="InterPro" id="IPR013013">
    <property type="entry name" value="PTS_EIIC_1"/>
</dbReference>
<evidence type="ECO:0000256" key="6">
    <source>
        <dbReference type="ARBA" id="ARBA00022683"/>
    </source>
</evidence>
<dbReference type="InterPro" id="IPR003352">
    <property type="entry name" value="PTS_EIIC"/>
</dbReference>
<keyword evidence="3" id="KW-1003">Cell membrane</keyword>
<protein>
    <submittedName>
        <fullName evidence="15">PTS system, sucrose-specific IIC component</fullName>
    </submittedName>
</protein>
<dbReference type="AlphaFoldDB" id="A0A1H6VFL2"/>
<keyword evidence="5" id="KW-0808">Transferase</keyword>
<keyword evidence="8" id="KW-0418">Kinase</keyword>
<dbReference type="Pfam" id="PF00367">
    <property type="entry name" value="PTS_EIIB"/>
    <property type="match status" value="1"/>
</dbReference>
<feature type="active site" description="Phosphocysteine intermediate; for EIIB activity" evidence="11">
    <location>
        <position position="28"/>
    </location>
</feature>
<feature type="transmembrane region" description="Helical" evidence="12">
    <location>
        <begin position="220"/>
        <end position="242"/>
    </location>
</feature>
<evidence type="ECO:0000256" key="8">
    <source>
        <dbReference type="ARBA" id="ARBA00022777"/>
    </source>
</evidence>
<evidence type="ECO:0000256" key="5">
    <source>
        <dbReference type="ARBA" id="ARBA00022679"/>
    </source>
</evidence>
<evidence type="ECO:0000313" key="15">
    <source>
        <dbReference type="EMBL" id="SEJ03381.1"/>
    </source>
</evidence>
<keyword evidence="9 12" id="KW-1133">Transmembrane helix</keyword>
<feature type="transmembrane region" description="Helical" evidence="12">
    <location>
        <begin position="404"/>
        <end position="424"/>
    </location>
</feature>
<evidence type="ECO:0000259" key="13">
    <source>
        <dbReference type="PROSITE" id="PS51098"/>
    </source>
</evidence>
<feature type="transmembrane region" description="Helical" evidence="12">
    <location>
        <begin position="113"/>
        <end position="137"/>
    </location>
</feature>